<dbReference type="PANTHER" id="PTHR33743:SF16">
    <property type="entry name" value="PROTEIN GOLVEN 2"/>
    <property type="match status" value="1"/>
</dbReference>
<evidence type="ECO:0000256" key="2">
    <source>
        <dbReference type="SAM" id="SignalP"/>
    </source>
</evidence>
<name>A0AAE1JB04_9FABA</name>
<comment type="caution">
    <text evidence="3">The sequence shown here is derived from an EMBL/GenBank/DDBJ whole genome shotgun (WGS) entry which is preliminary data.</text>
</comment>
<evidence type="ECO:0000256" key="1">
    <source>
        <dbReference type="SAM" id="MobiDB-lite"/>
    </source>
</evidence>
<dbReference type="AlphaFoldDB" id="A0AAE1JB04"/>
<keyword evidence="4" id="KW-1185">Reference proteome</keyword>
<dbReference type="Pfam" id="PF21529">
    <property type="entry name" value="GLV1-2"/>
    <property type="match status" value="1"/>
</dbReference>
<proteinExistence type="predicted"/>
<sequence>MAMSTSKRLLLIAFVLLCFISLTAKGRTLRESTTGNINNNGEDEKGYKSNMLKTSKAGGEKTADNNTTTDGDFVTMDYTPAKKNPPIHN</sequence>
<feature type="chain" id="PRO_5042246301" evidence="2">
    <location>
        <begin position="26"/>
        <end position="89"/>
    </location>
</feature>
<feature type="region of interest" description="Disordered" evidence="1">
    <location>
        <begin position="54"/>
        <end position="89"/>
    </location>
</feature>
<gene>
    <name evidence="3" type="ORF">QN277_025950</name>
</gene>
<protein>
    <submittedName>
        <fullName evidence="3">Uncharacterized protein</fullName>
    </submittedName>
</protein>
<dbReference type="EMBL" id="JAWXYG010000008">
    <property type="protein sequence ID" value="KAK4264824.1"/>
    <property type="molecule type" value="Genomic_DNA"/>
</dbReference>
<dbReference type="PANTHER" id="PTHR33743">
    <property type="entry name" value="PROTEIN GOLVEN 6-RELATED"/>
    <property type="match status" value="1"/>
</dbReference>
<reference evidence="3" key="1">
    <citation type="submission" date="2023-10" db="EMBL/GenBank/DDBJ databases">
        <title>Chromosome-level genome of the transformable northern wattle, Acacia crassicarpa.</title>
        <authorList>
            <person name="Massaro I."/>
            <person name="Sinha N.R."/>
            <person name="Poethig S."/>
            <person name="Leichty A.R."/>
        </authorList>
    </citation>
    <scope>NUCLEOTIDE SEQUENCE</scope>
    <source>
        <strain evidence="3">Acra3RX</strain>
        <tissue evidence="3">Leaf</tissue>
    </source>
</reference>
<feature type="signal peptide" evidence="2">
    <location>
        <begin position="1"/>
        <end position="25"/>
    </location>
</feature>
<evidence type="ECO:0000313" key="3">
    <source>
        <dbReference type="EMBL" id="KAK4264824.1"/>
    </source>
</evidence>
<organism evidence="3 4">
    <name type="scientific">Acacia crassicarpa</name>
    <name type="common">northern wattle</name>
    <dbReference type="NCBI Taxonomy" id="499986"/>
    <lineage>
        <taxon>Eukaryota</taxon>
        <taxon>Viridiplantae</taxon>
        <taxon>Streptophyta</taxon>
        <taxon>Embryophyta</taxon>
        <taxon>Tracheophyta</taxon>
        <taxon>Spermatophyta</taxon>
        <taxon>Magnoliopsida</taxon>
        <taxon>eudicotyledons</taxon>
        <taxon>Gunneridae</taxon>
        <taxon>Pentapetalae</taxon>
        <taxon>rosids</taxon>
        <taxon>fabids</taxon>
        <taxon>Fabales</taxon>
        <taxon>Fabaceae</taxon>
        <taxon>Caesalpinioideae</taxon>
        <taxon>mimosoid clade</taxon>
        <taxon>Acacieae</taxon>
        <taxon>Acacia</taxon>
    </lineage>
</organism>
<keyword evidence="2" id="KW-0732">Signal</keyword>
<dbReference type="Proteomes" id="UP001293593">
    <property type="component" value="Unassembled WGS sequence"/>
</dbReference>
<evidence type="ECO:0000313" key="4">
    <source>
        <dbReference type="Proteomes" id="UP001293593"/>
    </source>
</evidence>
<dbReference type="InterPro" id="IPR049306">
    <property type="entry name" value="GLV1-2"/>
</dbReference>
<accession>A0AAE1JB04</accession>